<reference evidence="1 2" key="1">
    <citation type="journal article" date="2019" name="Sci. Rep.">
        <title>Orb-weaving spider Araneus ventricosus genome elucidates the spidroin gene catalogue.</title>
        <authorList>
            <person name="Kono N."/>
            <person name="Nakamura H."/>
            <person name="Ohtoshi R."/>
            <person name="Moran D.A.P."/>
            <person name="Shinohara A."/>
            <person name="Yoshida Y."/>
            <person name="Fujiwara M."/>
            <person name="Mori M."/>
            <person name="Tomita M."/>
            <person name="Arakawa K."/>
        </authorList>
    </citation>
    <scope>NUCLEOTIDE SEQUENCE [LARGE SCALE GENOMIC DNA]</scope>
</reference>
<evidence type="ECO:0000313" key="2">
    <source>
        <dbReference type="Proteomes" id="UP000499080"/>
    </source>
</evidence>
<organism evidence="1 2">
    <name type="scientific">Araneus ventricosus</name>
    <name type="common">Orbweaver spider</name>
    <name type="synonym">Epeira ventricosa</name>
    <dbReference type="NCBI Taxonomy" id="182803"/>
    <lineage>
        <taxon>Eukaryota</taxon>
        <taxon>Metazoa</taxon>
        <taxon>Ecdysozoa</taxon>
        <taxon>Arthropoda</taxon>
        <taxon>Chelicerata</taxon>
        <taxon>Arachnida</taxon>
        <taxon>Araneae</taxon>
        <taxon>Araneomorphae</taxon>
        <taxon>Entelegynae</taxon>
        <taxon>Araneoidea</taxon>
        <taxon>Araneidae</taxon>
        <taxon>Araneus</taxon>
    </lineage>
</organism>
<proteinExistence type="predicted"/>
<gene>
    <name evidence="1" type="ORF">AVEN_45421_1</name>
</gene>
<name>A0A4Y2UAC3_ARAVE</name>
<sequence length="131" mass="15135">MRLCNLEVKETRQTYLRAVGARKKEHLTRAATTKQGLRNHQSTCLKETIKPLKQGMNYRPPAERREELSVLLQNEKPRAATKENLKDFSLYDQRITHEKPQVLWEALPTQVKGTLLITQDVPPPKETEPPP</sequence>
<dbReference type="EMBL" id="BGPR01035108">
    <property type="protein sequence ID" value="GBO09778.1"/>
    <property type="molecule type" value="Genomic_DNA"/>
</dbReference>
<dbReference type="Proteomes" id="UP000499080">
    <property type="component" value="Unassembled WGS sequence"/>
</dbReference>
<comment type="caution">
    <text evidence="1">The sequence shown here is derived from an EMBL/GenBank/DDBJ whole genome shotgun (WGS) entry which is preliminary data.</text>
</comment>
<dbReference type="AlphaFoldDB" id="A0A4Y2UAC3"/>
<accession>A0A4Y2UAC3</accession>
<keyword evidence="2" id="KW-1185">Reference proteome</keyword>
<evidence type="ECO:0000313" key="1">
    <source>
        <dbReference type="EMBL" id="GBO09778.1"/>
    </source>
</evidence>
<protein>
    <submittedName>
        <fullName evidence="1">Uncharacterized protein</fullName>
    </submittedName>
</protein>